<dbReference type="PANTHER" id="PTHR38731:SF1">
    <property type="entry name" value="FECR PROTEIN DOMAIN-CONTAINING PROTEIN"/>
    <property type="match status" value="1"/>
</dbReference>
<evidence type="ECO:0000256" key="1">
    <source>
        <dbReference type="SAM" id="MobiDB-lite"/>
    </source>
</evidence>
<sequence>MRKIFTIIFGLLIFSFSAQTQEKKMIGVIGAVSGKISNNSKILKTGDKIYLGDTILSNENSAAQILLLDQSTFTIGSDSSVVMDTFIYDPKNNDGKIVAKVKKGSLKVISGLVSKKNPDNLSVEVPEGTLGSRGTEFQTIVNSKAKETRTLLIGPGKNNTLGLRPGAVLVSNKFGNTMLNKPYDFTKMKQGSAPDKAKKITKKQLKQFKKKMKALRVAKLETSKEEKKAIRKEIKQSLKDQGFEKEEIKVLIKEEVQKAKAERIAKREEAKSEKKAKKEANQAKKEAKQEKKEAKQAKKKEAREKKKAKKEKAVKNKKQKA</sequence>
<dbReference type="AlphaFoldDB" id="A0A382A3W2"/>
<feature type="region of interest" description="Disordered" evidence="1">
    <location>
        <begin position="264"/>
        <end position="321"/>
    </location>
</feature>
<dbReference type="Pfam" id="PF04773">
    <property type="entry name" value="FecR"/>
    <property type="match status" value="1"/>
</dbReference>
<protein>
    <recommendedName>
        <fullName evidence="2">FecR protein domain-containing protein</fullName>
    </recommendedName>
</protein>
<organism evidence="3">
    <name type="scientific">marine metagenome</name>
    <dbReference type="NCBI Taxonomy" id="408172"/>
    <lineage>
        <taxon>unclassified sequences</taxon>
        <taxon>metagenomes</taxon>
        <taxon>ecological metagenomes</taxon>
    </lineage>
</organism>
<dbReference type="InterPro" id="IPR006860">
    <property type="entry name" value="FecR"/>
</dbReference>
<reference evidence="3" key="1">
    <citation type="submission" date="2018-05" db="EMBL/GenBank/DDBJ databases">
        <authorList>
            <person name="Lanie J.A."/>
            <person name="Ng W.-L."/>
            <person name="Kazmierczak K.M."/>
            <person name="Andrzejewski T.M."/>
            <person name="Davidsen T.M."/>
            <person name="Wayne K.J."/>
            <person name="Tettelin H."/>
            <person name="Glass J.I."/>
            <person name="Rusch D."/>
            <person name="Podicherti R."/>
            <person name="Tsui H.-C.T."/>
            <person name="Winkler M.E."/>
        </authorList>
    </citation>
    <scope>NUCLEOTIDE SEQUENCE</scope>
</reference>
<evidence type="ECO:0000259" key="2">
    <source>
        <dbReference type="Pfam" id="PF04773"/>
    </source>
</evidence>
<gene>
    <name evidence="3" type="ORF">METZ01_LOCUS149050</name>
</gene>
<evidence type="ECO:0000313" key="3">
    <source>
        <dbReference type="EMBL" id="SVA96196.1"/>
    </source>
</evidence>
<name>A0A382A3W2_9ZZZZ</name>
<feature type="compositionally biased region" description="Basic and acidic residues" evidence="1">
    <location>
        <begin position="264"/>
        <end position="304"/>
    </location>
</feature>
<proteinExistence type="predicted"/>
<feature type="compositionally biased region" description="Basic residues" evidence="1">
    <location>
        <begin position="305"/>
        <end position="321"/>
    </location>
</feature>
<accession>A0A382A3W2</accession>
<dbReference type="EMBL" id="UINC01023804">
    <property type="protein sequence ID" value="SVA96196.1"/>
    <property type="molecule type" value="Genomic_DNA"/>
</dbReference>
<feature type="domain" description="FecR protein" evidence="2">
    <location>
        <begin position="53"/>
        <end position="149"/>
    </location>
</feature>
<feature type="non-terminal residue" evidence="3">
    <location>
        <position position="321"/>
    </location>
</feature>
<dbReference type="PANTHER" id="PTHR38731">
    <property type="entry name" value="LIPL45-RELATED LIPOPROTEIN-RELATED"/>
    <property type="match status" value="1"/>
</dbReference>
<feature type="non-terminal residue" evidence="3">
    <location>
        <position position="1"/>
    </location>
</feature>